<keyword evidence="7" id="KW-1185">Reference proteome</keyword>
<feature type="active site" evidence="3">
    <location>
        <position position="255"/>
    </location>
</feature>
<organism evidence="6 7">
    <name type="scientific">Pseudoduganella plicata</name>
    <dbReference type="NCBI Taxonomy" id="321984"/>
    <lineage>
        <taxon>Bacteria</taxon>
        <taxon>Pseudomonadati</taxon>
        <taxon>Pseudomonadota</taxon>
        <taxon>Betaproteobacteria</taxon>
        <taxon>Burkholderiales</taxon>
        <taxon>Oxalobacteraceae</taxon>
        <taxon>Telluria group</taxon>
        <taxon>Pseudoduganella</taxon>
    </lineage>
</organism>
<dbReference type="InterPro" id="IPR015590">
    <property type="entry name" value="Aldehyde_DH_dom"/>
</dbReference>
<evidence type="ECO:0000313" key="7">
    <source>
        <dbReference type="Proteomes" id="UP000294359"/>
    </source>
</evidence>
<dbReference type="InterPro" id="IPR016163">
    <property type="entry name" value="Ald_DH_C"/>
</dbReference>
<dbReference type="CDD" id="cd07111">
    <property type="entry name" value="ALDH_F16"/>
    <property type="match status" value="1"/>
</dbReference>
<evidence type="ECO:0000256" key="1">
    <source>
        <dbReference type="ARBA" id="ARBA00023002"/>
    </source>
</evidence>
<dbReference type="SUPFAM" id="SSF53720">
    <property type="entry name" value="ALDH-like"/>
    <property type="match status" value="2"/>
</dbReference>
<feature type="domain" description="Aldehyde dehydrogenase" evidence="5">
    <location>
        <begin position="33"/>
        <end position="474"/>
    </location>
</feature>
<dbReference type="Pfam" id="PF00171">
    <property type="entry name" value="Aldedh"/>
    <property type="match status" value="2"/>
</dbReference>
<feature type="domain" description="Aldehyde dehydrogenase" evidence="5">
    <location>
        <begin position="528"/>
        <end position="748"/>
    </location>
</feature>
<accession>A0ABX5SIY3</accession>
<dbReference type="PIRSF" id="PIRSF036490">
    <property type="entry name" value="Aldedh_dupl"/>
    <property type="match status" value="1"/>
</dbReference>
<dbReference type="InterPro" id="IPR016161">
    <property type="entry name" value="Ald_DH/histidinol_DH"/>
</dbReference>
<dbReference type="InterPro" id="IPR016162">
    <property type="entry name" value="Ald_DH_N"/>
</dbReference>
<name>A0ABX5SIY3_9BURK</name>
<dbReference type="Proteomes" id="UP000294359">
    <property type="component" value="Chromosome"/>
</dbReference>
<proteinExistence type="inferred from homology"/>
<dbReference type="PROSITE" id="PS00687">
    <property type="entry name" value="ALDEHYDE_DEHYDR_GLU"/>
    <property type="match status" value="1"/>
</dbReference>
<evidence type="ECO:0000313" key="6">
    <source>
        <dbReference type="EMBL" id="QBQ39522.1"/>
    </source>
</evidence>
<evidence type="ECO:0000259" key="5">
    <source>
        <dbReference type="Pfam" id="PF00171"/>
    </source>
</evidence>
<evidence type="ECO:0000256" key="2">
    <source>
        <dbReference type="PIRNR" id="PIRNR036490"/>
    </source>
</evidence>
<sequence>MEYGPAPESTKEAQAWLDQHGRTFGLFIDNEWTSPGETFASTNPADGRELAQLTQATSEDVDRAVQAARRAQPAWAAMGGPARARIMYAIARLMQKHARLFAVLETLDNGKTIRETRDADLPLVARHFYHHAGWAQLLDEEFPGHRAVGVVGQIVPWNFPLLMLAWKIAPAMAAGNAIVFKPAEFTPLTALLFAEICVQAGVPAGVVNIVTGDGRTGEAIVKHDGIDKLAFTGSTEVGRLIREATAGSGKKLSLELGGKSPYIVFEDADIDAAVEGLVDSIWFNQGQVCCAGSRLLVQESVEERFLKKLKSRMDNLRLGSPLDKSMDIGALVDPIQRQRIHGLVEAARAEGCEIYQPSACEIPAEGSWFPPTLITGASTSAAVAQAEIFGPVLVAMSFRTPAEAVQLANNTVYGLAACVWSENISLALDVAPQIKAGVVWINTANQFDAACGFGGYKESGYGREGGREGMFEYLVPVSEDARPALPAVAKSAAAKPAAASSDPFAIDRTAKLYIGGKQARPDGAYSRAIHGADGTFLGEIGEGNRKDIRNAVEAAHKASGWTKATAHNRAQVLYYIAENLAARGREFAERIAAQTGSKTTEKEVQASIERLFYWAAWADKYDGAAHQPPMHGITVALNEAIGVIGIVCPNENPLLGFISLVAPAIAVGNRVVAVPSEAHPLSATDLYQVFNTSDLPGGVVNIVTGSADELARTLASHSDIDAVWRHDGSAAGCAEVEKLSAGSLKRTWTSGGKGRDWFSTQQAAGRTVLAHATQVKNIWIPYGV</sequence>
<dbReference type="Gene3D" id="3.40.309.10">
    <property type="entry name" value="Aldehyde Dehydrogenase, Chain A, domain 2"/>
    <property type="match status" value="1"/>
</dbReference>
<gene>
    <name evidence="6" type="ORF">E1742_21450</name>
</gene>
<dbReference type="PANTHER" id="PTHR11699">
    <property type="entry name" value="ALDEHYDE DEHYDROGENASE-RELATED"/>
    <property type="match status" value="1"/>
</dbReference>
<dbReference type="EMBL" id="CP038026">
    <property type="protein sequence ID" value="QBQ39522.1"/>
    <property type="molecule type" value="Genomic_DNA"/>
</dbReference>
<evidence type="ECO:0000256" key="3">
    <source>
        <dbReference type="PROSITE-ProRule" id="PRU10007"/>
    </source>
</evidence>
<dbReference type="InterPro" id="IPR029510">
    <property type="entry name" value="Ald_DH_CS_GLU"/>
</dbReference>
<keyword evidence="1 4" id="KW-0560">Oxidoreductase</keyword>
<dbReference type="InterPro" id="IPR011408">
    <property type="entry name" value="Aldehyde_DH"/>
</dbReference>
<comment type="similarity">
    <text evidence="2 4">Belongs to the aldehyde dehydrogenase family.</text>
</comment>
<protein>
    <submittedName>
        <fullName evidence="6">Aldehyde dehydrogenase family protein</fullName>
    </submittedName>
</protein>
<reference evidence="6 7" key="1">
    <citation type="submission" date="2019-03" db="EMBL/GenBank/DDBJ databases">
        <title>Draft Genome Sequences of Six Type Strains of the Genus Massilia.</title>
        <authorList>
            <person name="Miess H."/>
            <person name="Frediansyhah A."/>
            <person name="Gross H."/>
        </authorList>
    </citation>
    <scope>NUCLEOTIDE SEQUENCE [LARGE SCALE GENOMIC DNA]</scope>
    <source>
        <strain evidence="6 7">DSM 17505</strain>
    </source>
</reference>
<dbReference type="Gene3D" id="3.40.605.10">
    <property type="entry name" value="Aldehyde Dehydrogenase, Chain A, domain 1"/>
    <property type="match status" value="2"/>
</dbReference>
<evidence type="ECO:0000256" key="4">
    <source>
        <dbReference type="RuleBase" id="RU003345"/>
    </source>
</evidence>